<name>A0A6N9NGH2_9FLAO</name>
<accession>A0A6N9NGH2</accession>
<proteinExistence type="predicted"/>
<evidence type="ECO:0000313" key="2">
    <source>
        <dbReference type="Proteomes" id="UP000470771"/>
    </source>
</evidence>
<organism evidence="1 2">
    <name type="scientific">Acidiluteibacter ferrifornacis</name>
    <dbReference type="NCBI Taxonomy" id="2692424"/>
    <lineage>
        <taxon>Bacteria</taxon>
        <taxon>Pseudomonadati</taxon>
        <taxon>Bacteroidota</taxon>
        <taxon>Flavobacteriia</taxon>
        <taxon>Flavobacteriales</taxon>
        <taxon>Cryomorphaceae</taxon>
        <taxon>Acidiluteibacter</taxon>
    </lineage>
</organism>
<dbReference type="EMBL" id="WWNE01000005">
    <property type="protein sequence ID" value="NBG65738.1"/>
    <property type="molecule type" value="Genomic_DNA"/>
</dbReference>
<evidence type="ECO:0000313" key="1">
    <source>
        <dbReference type="EMBL" id="NBG65738.1"/>
    </source>
</evidence>
<gene>
    <name evidence="1" type="ORF">GQN54_06385</name>
</gene>
<keyword evidence="2" id="KW-1185">Reference proteome</keyword>
<comment type="caution">
    <text evidence="1">The sequence shown here is derived from an EMBL/GenBank/DDBJ whole genome shotgun (WGS) entry which is preliminary data.</text>
</comment>
<reference evidence="1 2" key="1">
    <citation type="submission" date="2019-12" db="EMBL/GenBank/DDBJ databases">
        <authorList>
            <person name="Zhao J."/>
        </authorList>
    </citation>
    <scope>NUCLEOTIDE SEQUENCE [LARGE SCALE GENOMIC DNA]</scope>
    <source>
        <strain evidence="1 2">S-15</strain>
    </source>
</reference>
<protein>
    <submittedName>
        <fullName evidence="1">Uncharacterized protein</fullName>
    </submittedName>
</protein>
<dbReference type="Proteomes" id="UP000470771">
    <property type="component" value="Unassembled WGS sequence"/>
</dbReference>
<sequence>MRISILILQLFLIQLLIGQNQNPFNGYLPMMKTSSLNWASAMNKNETILFEAQPTIYYQIYNQYRQDSLAKKQALYVYFQSHFRMYNEESLPVKTPSYMGFIGWQKSYNWVRKSQFTWLLETGHYSNGQSRSTWNEQFEDGSDSSEAAYRAINNESNLSQLLNRSTGNFSVNLSRIRFQYVIPQKREQENRVLLHKIALEYLRYHAAFAMLIDYTDGISDVEIIGENQFQLEYESVFETVNRSRLTFNQECTYLAGSHPSINPIRLKSTISFFPKDWVTGFFVSYIHGHDNYNYRIVDSRNQVQLGIHFDFYNLRQHRL</sequence>
<dbReference type="RefSeq" id="WP_160632678.1">
    <property type="nucleotide sequence ID" value="NZ_WWNE01000005.1"/>
</dbReference>
<dbReference type="AlphaFoldDB" id="A0A6N9NGH2"/>